<evidence type="ECO:0000313" key="5">
    <source>
        <dbReference type="Proteomes" id="UP001497480"/>
    </source>
</evidence>
<dbReference type="PANTHER" id="PTHR42648">
    <property type="entry name" value="TRANSPOSASE, PUTATIVE-RELATED"/>
    <property type="match status" value="1"/>
</dbReference>
<dbReference type="EMBL" id="CAXHTB010000023">
    <property type="protein sequence ID" value="CAL0331539.1"/>
    <property type="molecule type" value="Genomic_DNA"/>
</dbReference>
<dbReference type="InterPro" id="IPR039537">
    <property type="entry name" value="Retrotran_Ty1/copia-like"/>
</dbReference>
<dbReference type="InterPro" id="IPR025724">
    <property type="entry name" value="GAG-pre-integrase_dom"/>
</dbReference>
<dbReference type="InterPro" id="IPR001584">
    <property type="entry name" value="Integrase_cat-core"/>
</dbReference>
<dbReference type="AlphaFoldDB" id="A0AAV1YDB4"/>
<evidence type="ECO:0000259" key="3">
    <source>
        <dbReference type="PROSITE" id="PS50994"/>
    </source>
</evidence>
<dbReference type="Pfam" id="PF13976">
    <property type="entry name" value="gag_pre-integrs"/>
    <property type="match status" value="1"/>
</dbReference>
<feature type="compositionally biased region" description="Polar residues" evidence="2">
    <location>
        <begin position="1"/>
        <end position="19"/>
    </location>
</feature>
<proteinExistence type="predicted"/>
<dbReference type="SUPFAM" id="SSF53098">
    <property type="entry name" value="Ribonuclease H-like"/>
    <property type="match status" value="1"/>
</dbReference>
<dbReference type="GO" id="GO:0006508">
    <property type="term" value="P:proteolysis"/>
    <property type="evidence" value="ECO:0007669"/>
    <property type="project" value="UniProtKB-KW"/>
</dbReference>
<evidence type="ECO:0000256" key="1">
    <source>
        <dbReference type="ARBA" id="ARBA00022670"/>
    </source>
</evidence>
<dbReference type="Pfam" id="PF00665">
    <property type="entry name" value="rve"/>
    <property type="match status" value="1"/>
</dbReference>
<dbReference type="Pfam" id="PF22936">
    <property type="entry name" value="Pol_BBD"/>
    <property type="match status" value="1"/>
</dbReference>
<sequence length="584" mass="66193">MMLENSSTSQALSSVNSYDTRQRRRGRGFRGSQAGRSNTQGRMTSNSKGRGHKICTFCQKIGHTEDVCYKKHGFPPSYSNTATNINSYIVSDGKNSEQDEGIKQEFGNETPDIGLAFTHAQHNALKAMIQESMNQTVHTTNQISMTSDAVASSSGNINLNNMHNSITWILDTGATDHVCCTLAAFHNFKRINPLTISLPNGNKVAAKYSRTIIFSNILYISDVLYVPSFNFNLISVSRHVKSLDCTLIFSNNHCEIQDKQSLRMIGAAELKGGLYVLTVSSKHITKGCQVNLFTSYDDANLWHSRLGHLSHRKMQLMQSVFPIIKCVKTSDPCEICHLAKQKRLPYDSSITSSKKCFDLIHIDIWGPISTPSTFGHKYFLTIVDDKSRFTWIFFMKQKSETVLLVKKFVAYTETQFETKIKGIRTDNGQEFMLKDYYLERGIEHQTTCVETPQQNGIVERKHQHILGVARSLVLQSNMPICFWNFAVAYAVHLINRQPSLYLNNKCPYEILFNSLPDISNLRTFGSLCFASTLVNHRKKFDSRSRKCAFLGFKQGTKGFILVDINTNEIFISRNTAFYEHIYPL</sequence>
<gene>
    <name evidence="4" type="ORF">LLUT_LOCUS32599</name>
</gene>
<keyword evidence="1" id="KW-0645">Protease</keyword>
<accession>A0AAV1YDB4</accession>
<dbReference type="InterPro" id="IPR012337">
    <property type="entry name" value="RNaseH-like_sf"/>
</dbReference>
<keyword evidence="5" id="KW-1185">Reference proteome</keyword>
<comment type="caution">
    <text evidence="4">The sequence shown here is derived from an EMBL/GenBank/DDBJ whole genome shotgun (WGS) entry which is preliminary data.</text>
</comment>
<organism evidence="4 5">
    <name type="scientific">Lupinus luteus</name>
    <name type="common">European yellow lupine</name>
    <dbReference type="NCBI Taxonomy" id="3873"/>
    <lineage>
        <taxon>Eukaryota</taxon>
        <taxon>Viridiplantae</taxon>
        <taxon>Streptophyta</taxon>
        <taxon>Embryophyta</taxon>
        <taxon>Tracheophyta</taxon>
        <taxon>Spermatophyta</taxon>
        <taxon>Magnoliopsida</taxon>
        <taxon>eudicotyledons</taxon>
        <taxon>Gunneridae</taxon>
        <taxon>Pentapetalae</taxon>
        <taxon>rosids</taxon>
        <taxon>fabids</taxon>
        <taxon>Fabales</taxon>
        <taxon>Fabaceae</taxon>
        <taxon>Papilionoideae</taxon>
        <taxon>50 kb inversion clade</taxon>
        <taxon>genistoids sensu lato</taxon>
        <taxon>core genistoids</taxon>
        <taxon>Genisteae</taxon>
        <taxon>Lupinus</taxon>
    </lineage>
</organism>
<feature type="region of interest" description="Disordered" evidence="2">
    <location>
        <begin position="1"/>
        <end position="49"/>
    </location>
</feature>
<dbReference type="Proteomes" id="UP001497480">
    <property type="component" value="Unassembled WGS sequence"/>
</dbReference>
<dbReference type="PANTHER" id="PTHR42648:SF31">
    <property type="entry name" value="RNA-DIRECTED DNA POLYMERASE"/>
    <property type="match status" value="1"/>
</dbReference>
<evidence type="ECO:0000313" key="4">
    <source>
        <dbReference type="EMBL" id="CAL0331539.1"/>
    </source>
</evidence>
<dbReference type="Pfam" id="PF25597">
    <property type="entry name" value="SH3_retrovirus"/>
    <property type="match status" value="1"/>
</dbReference>
<protein>
    <recommendedName>
        <fullName evidence="3">Integrase catalytic domain-containing protein</fullName>
    </recommendedName>
</protein>
<reference evidence="4 5" key="1">
    <citation type="submission" date="2024-03" db="EMBL/GenBank/DDBJ databases">
        <authorList>
            <person name="Martinez-Hernandez J."/>
        </authorList>
    </citation>
    <scope>NUCLEOTIDE SEQUENCE [LARGE SCALE GENOMIC DNA]</scope>
</reference>
<dbReference type="GO" id="GO:0003676">
    <property type="term" value="F:nucleic acid binding"/>
    <property type="evidence" value="ECO:0007669"/>
    <property type="project" value="InterPro"/>
</dbReference>
<name>A0AAV1YDB4_LUPLU</name>
<feature type="compositionally biased region" description="Polar residues" evidence="2">
    <location>
        <begin position="38"/>
        <end position="48"/>
    </location>
</feature>
<dbReference type="InterPro" id="IPR036397">
    <property type="entry name" value="RNaseH_sf"/>
</dbReference>
<dbReference type="GO" id="GO:0008233">
    <property type="term" value="F:peptidase activity"/>
    <property type="evidence" value="ECO:0007669"/>
    <property type="project" value="UniProtKB-KW"/>
</dbReference>
<evidence type="ECO:0000256" key="2">
    <source>
        <dbReference type="SAM" id="MobiDB-lite"/>
    </source>
</evidence>
<feature type="domain" description="Integrase catalytic" evidence="3">
    <location>
        <begin position="341"/>
        <end position="515"/>
    </location>
</feature>
<dbReference type="GO" id="GO:0015074">
    <property type="term" value="P:DNA integration"/>
    <property type="evidence" value="ECO:0007669"/>
    <property type="project" value="InterPro"/>
</dbReference>
<dbReference type="InterPro" id="IPR057670">
    <property type="entry name" value="SH3_retrovirus"/>
</dbReference>
<dbReference type="InterPro" id="IPR054722">
    <property type="entry name" value="PolX-like_BBD"/>
</dbReference>
<dbReference type="PROSITE" id="PS50994">
    <property type="entry name" value="INTEGRASE"/>
    <property type="match status" value="1"/>
</dbReference>
<dbReference type="Gene3D" id="3.30.420.10">
    <property type="entry name" value="Ribonuclease H-like superfamily/Ribonuclease H"/>
    <property type="match status" value="1"/>
</dbReference>
<keyword evidence="1" id="KW-0378">Hydrolase</keyword>